<evidence type="ECO:0000256" key="3">
    <source>
        <dbReference type="ARBA" id="ARBA00022448"/>
    </source>
</evidence>
<dbReference type="GO" id="GO:1904680">
    <property type="term" value="F:peptide transmembrane transporter activity"/>
    <property type="evidence" value="ECO:0007669"/>
    <property type="project" value="TreeGrafter"/>
</dbReference>
<dbReference type="GO" id="GO:0015833">
    <property type="term" value="P:peptide transport"/>
    <property type="evidence" value="ECO:0007669"/>
    <property type="project" value="TreeGrafter"/>
</dbReference>
<dbReference type="SUPFAM" id="SSF53850">
    <property type="entry name" value="Periplasmic binding protein-like II"/>
    <property type="match status" value="1"/>
</dbReference>
<dbReference type="EMBL" id="CADCUC010000056">
    <property type="protein sequence ID" value="CAA9308513.1"/>
    <property type="molecule type" value="Genomic_DNA"/>
</dbReference>
<reference evidence="6" key="1">
    <citation type="submission" date="2020-02" db="EMBL/GenBank/DDBJ databases">
        <authorList>
            <person name="Meier V. D."/>
        </authorList>
    </citation>
    <scope>NUCLEOTIDE SEQUENCE</scope>
    <source>
        <strain evidence="6">AVDCRST_MAG90</strain>
    </source>
</reference>
<evidence type="ECO:0000313" key="6">
    <source>
        <dbReference type="EMBL" id="CAA9308513.1"/>
    </source>
</evidence>
<evidence type="ECO:0000256" key="1">
    <source>
        <dbReference type="ARBA" id="ARBA00004418"/>
    </source>
</evidence>
<keyword evidence="3" id="KW-0813">Transport</keyword>
<dbReference type="InterPro" id="IPR039424">
    <property type="entry name" value="SBP_5"/>
</dbReference>
<feature type="domain" description="Solute-binding protein family 5" evidence="5">
    <location>
        <begin position="5"/>
        <end position="176"/>
    </location>
</feature>
<dbReference type="Gene3D" id="3.10.105.10">
    <property type="entry name" value="Dipeptide-binding Protein, Domain 3"/>
    <property type="match status" value="1"/>
</dbReference>
<evidence type="ECO:0000256" key="2">
    <source>
        <dbReference type="ARBA" id="ARBA00005695"/>
    </source>
</evidence>
<comment type="similarity">
    <text evidence="2">Belongs to the bacterial solute-binding protein 5 family.</text>
</comment>
<dbReference type="PANTHER" id="PTHR30290">
    <property type="entry name" value="PERIPLASMIC BINDING COMPONENT OF ABC TRANSPORTER"/>
    <property type="match status" value="1"/>
</dbReference>
<dbReference type="InterPro" id="IPR000914">
    <property type="entry name" value="SBP_5_dom"/>
</dbReference>
<dbReference type="CDD" id="cd08504">
    <property type="entry name" value="PBP2_OppA"/>
    <property type="match status" value="1"/>
</dbReference>
<evidence type="ECO:0000259" key="5">
    <source>
        <dbReference type="Pfam" id="PF00496"/>
    </source>
</evidence>
<dbReference type="Gene3D" id="3.40.190.10">
    <property type="entry name" value="Periplasmic binding protein-like II"/>
    <property type="match status" value="1"/>
</dbReference>
<proteinExistence type="inferred from homology"/>
<feature type="non-terminal residue" evidence="6">
    <location>
        <position position="1"/>
    </location>
</feature>
<dbReference type="PANTHER" id="PTHR30290:SF10">
    <property type="entry name" value="PERIPLASMIC OLIGOPEPTIDE-BINDING PROTEIN-RELATED"/>
    <property type="match status" value="1"/>
</dbReference>
<dbReference type="AlphaFoldDB" id="A0A6J4KKC7"/>
<keyword evidence="4" id="KW-0732">Signal</keyword>
<gene>
    <name evidence="6" type="ORF">AVDCRST_MAG90-276</name>
</gene>
<dbReference type="GO" id="GO:0030313">
    <property type="term" value="C:cell envelope"/>
    <property type="evidence" value="ECO:0007669"/>
    <property type="project" value="UniProtKB-SubCell"/>
</dbReference>
<sequence>GQVKLAPYLGVWCLPVNTAKAPFNDVRVRRALSMAIDRDFIADQIWGQTMVPAYSFVPPGINNYRDPATAEDKDWSPIDREDRAKALLKEAGFGPGGKPLTVELRYNTTDNNRNTIVAIADMWKRLNVETKPLNTDAKTHFAHLRDGGDFDIARYGWIGDYSDPQNFLFLLESDNKGFNYGKYNNPEYDGLMKQAAAETDLKKRAEVLFNAEQIFMRDLPWIPLMHYGSKHLISPKLTGFVSNLRGAYPTRFLTLKP</sequence>
<comment type="subcellular location">
    <subcellularLocation>
        <location evidence="1">Periplasm</location>
    </subcellularLocation>
</comment>
<evidence type="ECO:0000256" key="4">
    <source>
        <dbReference type="ARBA" id="ARBA00022729"/>
    </source>
</evidence>
<accession>A0A6J4KKC7</accession>
<protein>
    <submittedName>
        <fullName evidence="6">Oligopeptide ABC transporter, periplasmic oligopeptide-binding protein OppA</fullName>
    </submittedName>
</protein>
<dbReference type="Pfam" id="PF00496">
    <property type="entry name" value="SBP_bac_5"/>
    <property type="match status" value="1"/>
</dbReference>
<name>A0A6J4KKC7_9HYPH</name>
<organism evidence="6">
    <name type="scientific">uncultured Microvirga sp</name>
    <dbReference type="NCBI Taxonomy" id="412392"/>
    <lineage>
        <taxon>Bacteria</taxon>
        <taxon>Pseudomonadati</taxon>
        <taxon>Pseudomonadota</taxon>
        <taxon>Alphaproteobacteria</taxon>
        <taxon>Hyphomicrobiales</taxon>
        <taxon>Methylobacteriaceae</taxon>
        <taxon>Microvirga</taxon>
        <taxon>environmental samples</taxon>
    </lineage>
</organism>